<dbReference type="AlphaFoldDB" id="A0A1T3CWR7"/>
<dbReference type="OrthoDB" id="1933717at2759"/>
<sequence length="330" mass="35857">MAGERPVFSYTETLHNTSYAGIDPASNKDLSTAGKVVLITGASGGIGRATASSFAKSKPKALILLGRSNEKDLNETANSIRKFHGDLVVQEHLVDLSDFERVLEVFRLVASEFGRIDILVHAAGILPDPGLLINAKPETFLDNYKTTVVGTLAVAMAFREVNPKPVAEPEEDKKSADPGGAKKLAKKIFTFINLTSAGIFYTPYPMMGAYVSSKMAAFKLLESFAVENEHVRLHQVHPGVINTAMSRQLAEKVDLKLPEDHISLPSDFLVWVASPEAAFLHGKLVFANWDVEQLKERKDEIWNAGEAGGDLGFGMKGFPRYVNGNPAFGA</sequence>
<dbReference type="InterPro" id="IPR036291">
    <property type="entry name" value="NAD(P)-bd_dom_sf"/>
</dbReference>
<organism evidence="3 4">
    <name type="scientific">Trichoderma guizhouense</name>
    <dbReference type="NCBI Taxonomy" id="1491466"/>
    <lineage>
        <taxon>Eukaryota</taxon>
        <taxon>Fungi</taxon>
        <taxon>Dikarya</taxon>
        <taxon>Ascomycota</taxon>
        <taxon>Pezizomycotina</taxon>
        <taxon>Sordariomycetes</taxon>
        <taxon>Hypocreomycetidae</taxon>
        <taxon>Hypocreales</taxon>
        <taxon>Hypocreaceae</taxon>
        <taxon>Trichoderma</taxon>
    </lineage>
</organism>
<evidence type="ECO:0000313" key="3">
    <source>
        <dbReference type="EMBL" id="OPB45496.1"/>
    </source>
</evidence>
<dbReference type="InterPro" id="IPR002347">
    <property type="entry name" value="SDR_fam"/>
</dbReference>
<dbReference type="Pfam" id="PF00106">
    <property type="entry name" value="adh_short"/>
    <property type="match status" value="2"/>
</dbReference>
<proteinExistence type="inferred from homology"/>
<dbReference type="SUPFAM" id="SSF51735">
    <property type="entry name" value="NAD(P)-binding Rossmann-fold domains"/>
    <property type="match status" value="1"/>
</dbReference>
<keyword evidence="4" id="KW-1185">Reference proteome</keyword>
<protein>
    <submittedName>
        <fullName evidence="3">Short-chain dehydrogenase</fullName>
    </submittedName>
</protein>
<comment type="caution">
    <text evidence="3">The sequence shown here is derived from an EMBL/GenBank/DDBJ whole genome shotgun (WGS) entry which is preliminary data.</text>
</comment>
<keyword evidence="2" id="KW-0560">Oxidoreductase</keyword>
<evidence type="ECO:0000313" key="4">
    <source>
        <dbReference type="Proteomes" id="UP000191004"/>
    </source>
</evidence>
<evidence type="ECO:0000256" key="1">
    <source>
        <dbReference type="ARBA" id="ARBA00006484"/>
    </source>
</evidence>
<reference evidence="3 4" key="1">
    <citation type="submission" date="2016-04" db="EMBL/GenBank/DDBJ databases">
        <title>Multiple horizontal gene transfer events from other fungi enriched the ability of the initially mycotrophic fungus Trichoderma (Ascomycota) to feed on dead plant biomass.</title>
        <authorList>
            <person name="Atanasova L."/>
            <person name="Chenthamara K."/>
            <person name="Zhang J."/>
            <person name="Grujic M."/>
            <person name="Henrissat B."/>
            <person name="Kuo A."/>
            <person name="Aertz A."/>
            <person name="Salamov A."/>
            <person name="Lipzen A."/>
            <person name="Labutti K."/>
            <person name="Barry K."/>
            <person name="Miao Y."/>
            <person name="Rahimi M.J."/>
            <person name="Shen Q."/>
            <person name="Grigoriev I.V."/>
            <person name="Kubicek C.P."/>
            <person name="Druzhinina I.S."/>
        </authorList>
    </citation>
    <scope>NUCLEOTIDE SEQUENCE [LARGE SCALE GENOMIC DNA]</scope>
    <source>
        <strain evidence="3 4">NJAU 4742</strain>
    </source>
</reference>
<dbReference type="PANTHER" id="PTHR42901:SF1">
    <property type="entry name" value="ALCOHOL DEHYDROGENASE"/>
    <property type="match status" value="1"/>
</dbReference>
<dbReference type="EMBL" id="LVVK01000005">
    <property type="protein sequence ID" value="OPB45496.1"/>
    <property type="molecule type" value="Genomic_DNA"/>
</dbReference>
<comment type="similarity">
    <text evidence="1">Belongs to the short-chain dehydrogenases/reductases (SDR) family.</text>
</comment>
<dbReference type="PRINTS" id="PR00081">
    <property type="entry name" value="GDHRDH"/>
</dbReference>
<evidence type="ECO:0000256" key="2">
    <source>
        <dbReference type="ARBA" id="ARBA00023002"/>
    </source>
</evidence>
<dbReference type="GO" id="GO:0016491">
    <property type="term" value="F:oxidoreductase activity"/>
    <property type="evidence" value="ECO:0007669"/>
    <property type="project" value="UniProtKB-KW"/>
</dbReference>
<dbReference type="Proteomes" id="UP000191004">
    <property type="component" value="Unassembled WGS sequence"/>
</dbReference>
<gene>
    <name evidence="3" type="ORF">A0O28_0077060</name>
</gene>
<dbReference type="PANTHER" id="PTHR42901">
    <property type="entry name" value="ALCOHOL DEHYDROGENASE"/>
    <property type="match status" value="1"/>
</dbReference>
<accession>A0A1T3CWR7</accession>
<dbReference type="CDD" id="cd05233">
    <property type="entry name" value="SDR_c"/>
    <property type="match status" value="1"/>
</dbReference>
<name>A0A1T3CWR7_9HYPO</name>
<dbReference type="Gene3D" id="3.40.50.720">
    <property type="entry name" value="NAD(P)-binding Rossmann-like Domain"/>
    <property type="match status" value="1"/>
</dbReference>